<dbReference type="InterPro" id="IPR036250">
    <property type="entry name" value="AcylCo_DH-like_C"/>
</dbReference>
<evidence type="ECO:0000256" key="5">
    <source>
        <dbReference type="ARBA" id="ARBA00022827"/>
    </source>
</evidence>
<comment type="subunit">
    <text evidence="3">Homodimer.</text>
</comment>
<dbReference type="GO" id="GO:0003995">
    <property type="term" value="F:acyl-CoA dehydrogenase activity"/>
    <property type="evidence" value="ECO:0007669"/>
    <property type="project" value="TreeGrafter"/>
</dbReference>
<comment type="caution">
    <text evidence="11">The sequence shown here is derived from an EMBL/GenBank/DDBJ whole genome shotgun (WGS) entry which is preliminary data.</text>
</comment>
<dbReference type="InterPro" id="IPR046373">
    <property type="entry name" value="Acyl-CoA_Oxase/DH_mid-dom_sf"/>
</dbReference>
<dbReference type="STRING" id="217511.GCA_001463845_00683"/>
<dbReference type="Pfam" id="PF02770">
    <property type="entry name" value="Acyl-CoA_dh_M"/>
    <property type="match status" value="1"/>
</dbReference>
<dbReference type="SUPFAM" id="SSF47203">
    <property type="entry name" value="Acyl-CoA dehydrogenase C-terminal domain-like"/>
    <property type="match status" value="1"/>
</dbReference>
<reference evidence="11 12" key="1">
    <citation type="journal article" date="2010" name="J. Bacteriol.">
        <title>Genome sequence of Fulvimarina pelagi HTCC2506T, a Mn(II)-oxidizing alphaproteobacterium possessing an aerobic anoxygenic photosynthetic gene cluster and Xanthorhodopsin.</title>
        <authorList>
            <person name="Kang I."/>
            <person name="Oh H.M."/>
            <person name="Lim S.I."/>
            <person name="Ferriera S."/>
            <person name="Giovannoni S.J."/>
            <person name="Cho J.C."/>
        </authorList>
    </citation>
    <scope>NUCLEOTIDE SEQUENCE [LARGE SCALE GENOMIC DNA]</scope>
    <source>
        <strain evidence="11 12">HTCC2506</strain>
    </source>
</reference>
<dbReference type="InterPro" id="IPR050741">
    <property type="entry name" value="Acyl-CoA_dehydrogenase"/>
</dbReference>
<gene>
    <name evidence="11" type="ORF">FP2506_09601</name>
</gene>
<dbReference type="PANTHER" id="PTHR48083">
    <property type="entry name" value="MEDIUM-CHAIN SPECIFIC ACYL-COA DEHYDROGENASE, MITOCHONDRIAL-RELATED"/>
    <property type="match status" value="1"/>
</dbReference>
<evidence type="ECO:0000256" key="7">
    <source>
        <dbReference type="RuleBase" id="RU362125"/>
    </source>
</evidence>
<dbReference type="FunFam" id="2.40.110.10:FF:000002">
    <property type="entry name" value="Acyl-CoA dehydrogenase fadE12"/>
    <property type="match status" value="1"/>
</dbReference>
<name>Q0G5H6_9HYPH</name>
<dbReference type="Pfam" id="PF02771">
    <property type="entry name" value="Acyl-CoA_dh_N"/>
    <property type="match status" value="1"/>
</dbReference>
<comment type="cofactor">
    <cofactor evidence="1 7">
        <name>FAD</name>
        <dbReference type="ChEBI" id="CHEBI:57692"/>
    </cofactor>
</comment>
<organism evidence="11 12">
    <name type="scientific">Fulvimarina pelagi HTCC2506</name>
    <dbReference type="NCBI Taxonomy" id="314231"/>
    <lineage>
        <taxon>Bacteria</taxon>
        <taxon>Pseudomonadati</taxon>
        <taxon>Pseudomonadota</taxon>
        <taxon>Alphaproteobacteria</taxon>
        <taxon>Hyphomicrobiales</taxon>
        <taxon>Aurantimonadaceae</taxon>
        <taxon>Fulvimarina</taxon>
    </lineage>
</organism>
<evidence type="ECO:0000259" key="10">
    <source>
        <dbReference type="Pfam" id="PF02771"/>
    </source>
</evidence>
<dbReference type="InterPro" id="IPR013786">
    <property type="entry name" value="AcylCoA_DH/ox_N"/>
</dbReference>
<dbReference type="Pfam" id="PF00441">
    <property type="entry name" value="Acyl-CoA_dh_1"/>
    <property type="match status" value="1"/>
</dbReference>
<dbReference type="PANTHER" id="PTHR48083:SF13">
    <property type="entry name" value="ACYL-COA DEHYDROGENASE FAMILY MEMBER 11"/>
    <property type="match status" value="1"/>
</dbReference>
<keyword evidence="4 7" id="KW-0285">Flavoprotein</keyword>
<dbReference type="AlphaFoldDB" id="Q0G5H6"/>
<dbReference type="GO" id="GO:0005737">
    <property type="term" value="C:cytoplasm"/>
    <property type="evidence" value="ECO:0007669"/>
    <property type="project" value="TreeGrafter"/>
</dbReference>
<dbReference type="Gene3D" id="2.40.110.10">
    <property type="entry name" value="Butyryl-CoA Dehydrogenase, subunit A, domain 2"/>
    <property type="match status" value="1"/>
</dbReference>
<evidence type="ECO:0000259" key="8">
    <source>
        <dbReference type="Pfam" id="PF00441"/>
    </source>
</evidence>
<sequence>MTTAREEKALGGALMDFRISPELEKLRTQIADFVANEIMPLEERPDAYDGHGNIDEALLSDLRAKARSAGLWCPQLKHENGGLGLSKTGMSVLYETMNRSIFGPVVFNSAAPDDGNMMVLEALGTDEQKERWLKPIVEGKVRSAFAMTEPEPGGGSDPSMMLTRAVRDGDDWVVNGRKWFITGAEAADHFMLIAKTADDKRRGHTCFLFHKSQPNWKIVRRIPIMGPEEHGGHCELEFTDFRIPHSDILGEEGRGLKVVQTRLGPARLTHCMRWLGLAKRCVEIATDYAERREGFGVKLIDRESVQVMLGDLAMQIEVGRLLVMKAAWEIDQGRYGQKEISMAKIHVANLLHTAADRAIQINGARGYSKDTVLEWIYRYARQARLVDGADEVHKMVLNRHLGDLGTDFWHWDVEGEDA</sequence>
<protein>
    <submittedName>
        <fullName evidence="11">Acyl-CoA dehydrogenase</fullName>
    </submittedName>
</protein>
<dbReference type="eggNOG" id="COG1960">
    <property type="taxonomic scope" value="Bacteria"/>
</dbReference>
<feature type="domain" description="Acyl-CoA dehydrogenase/oxidase N-terminal" evidence="10">
    <location>
        <begin position="20"/>
        <end position="140"/>
    </location>
</feature>
<evidence type="ECO:0000256" key="3">
    <source>
        <dbReference type="ARBA" id="ARBA00011738"/>
    </source>
</evidence>
<evidence type="ECO:0000256" key="1">
    <source>
        <dbReference type="ARBA" id="ARBA00001974"/>
    </source>
</evidence>
<evidence type="ECO:0000313" key="12">
    <source>
        <dbReference type="Proteomes" id="UP000004310"/>
    </source>
</evidence>
<dbReference type="GO" id="GO:0033539">
    <property type="term" value="P:fatty acid beta-oxidation using acyl-CoA dehydrogenase"/>
    <property type="evidence" value="ECO:0007669"/>
    <property type="project" value="TreeGrafter"/>
</dbReference>
<dbReference type="Gene3D" id="1.10.540.10">
    <property type="entry name" value="Acyl-CoA dehydrogenase/oxidase, N-terminal domain"/>
    <property type="match status" value="1"/>
</dbReference>
<dbReference type="InterPro" id="IPR006091">
    <property type="entry name" value="Acyl-CoA_Oxase/DH_mid-dom"/>
</dbReference>
<dbReference type="Proteomes" id="UP000004310">
    <property type="component" value="Unassembled WGS sequence"/>
</dbReference>
<dbReference type="GO" id="GO:0050660">
    <property type="term" value="F:flavin adenine dinucleotide binding"/>
    <property type="evidence" value="ECO:0007669"/>
    <property type="project" value="InterPro"/>
</dbReference>
<dbReference type="HOGENOM" id="CLU_018204_1_0_5"/>
<evidence type="ECO:0000256" key="2">
    <source>
        <dbReference type="ARBA" id="ARBA00009347"/>
    </source>
</evidence>
<dbReference type="InterPro" id="IPR037069">
    <property type="entry name" value="AcylCoA_DH/ox_N_sf"/>
</dbReference>
<keyword evidence="12" id="KW-1185">Reference proteome</keyword>
<comment type="similarity">
    <text evidence="2 7">Belongs to the acyl-CoA dehydrogenase family.</text>
</comment>
<dbReference type="SUPFAM" id="SSF56645">
    <property type="entry name" value="Acyl-CoA dehydrogenase NM domain-like"/>
    <property type="match status" value="1"/>
</dbReference>
<dbReference type="Gene3D" id="1.20.140.10">
    <property type="entry name" value="Butyryl-CoA Dehydrogenase, subunit A, domain 3"/>
    <property type="match status" value="1"/>
</dbReference>
<evidence type="ECO:0000256" key="4">
    <source>
        <dbReference type="ARBA" id="ARBA00022630"/>
    </source>
</evidence>
<keyword evidence="6 7" id="KW-0560">Oxidoreductase</keyword>
<dbReference type="InterPro" id="IPR009075">
    <property type="entry name" value="AcylCo_DH/oxidase_C"/>
</dbReference>
<evidence type="ECO:0000256" key="6">
    <source>
        <dbReference type="ARBA" id="ARBA00023002"/>
    </source>
</evidence>
<evidence type="ECO:0000259" key="9">
    <source>
        <dbReference type="Pfam" id="PF02770"/>
    </source>
</evidence>
<dbReference type="EMBL" id="AATP01000001">
    <property type="protein sequence ID" value="EAU43088.1"/>
    <property type="molecule type" value="Genomic_DNA"/>
</dbReference>
<proteinExistence type="inferred from homology"/>
<dbReference type="InterPro" id="IPR009100">
    <property type="entry name" value="AcylCoA_DH/oxidase_NM_dom_sf"/>
</dbReference>
<evidence type="ECO:0000313" key="11">
    <source>
        <dbReference type="EMBL" id="EAU43088.1"/>
    </source>
</evidence>
<accession>Q0G5H6</accession>
<keyword evidence="5 7" id="KW-0274">FAD</keyword>
<feature type="domain" description="Acyl-CoA dehydrogenase/oxidase C-terminal" evidence="8">
    <location>
        <begin position="253"/>
        <end position="401"/>
    </location>
</feature>
<feature type="domain" description="Acyl-CoA oxidase/dehydrogenase middle" evidence="9">
    <location>
        <begin position="144"/>
        <end position="240"/>
    </location>
</feature>